<dbReference type="AlphaFoldDB" id="A0A4R6J5B3"/>
<evidence type="ECO:0000259" key="2">
    <source>
        <dbReference type="Pfam" id="PF05257"/>
    </source>
</evidence>
<feature type="signal peptide" evidence="1">
    <location>
        <begin position="1"/>
        <end position="26"/>
    </location>
</feature>
<dbReference type="Gene3D" id="3.90.1720.10">
    <property type="entry name" value="endopeptidase domain like (from Nostoc punctiforme)"/>
    <property type="match status" value="1"/>
</dbReference>
<proteinExistence type="predicted"/>
<evidence type="ECO:0000313" key="3">
    <source>
        <dbReference type="EMBL" id="TDO30207.1"/>
    </source>
</evidence>
<accession>A0A4R6J5B3</accession>
<dbReference type="PROSITE" id="PS51257">
    <property type="entry name" value="PROKAR_LIPOPROTEIN"/>
    <property type="match status" value="1"/>
</dbReference>
<dbReference type="Pfam" id="PF05257">
    <property type="entry name" value="CHAP"/>
    <property type="match status" value="1"/>
</dbReference>
<evidence type="ECO:0000256" key="1">
    <source>
        <dbReference type="SAM" id="SignalP"/>
    </source>
</evidence>
<protein>
    <submittedName>
        <fullName evidence="3">CHAP domain-containing protein</fullName>
    </submittedName>
</protein>
<dbReference type="SUPFAM" id="SSF54001">
    <property type="entry name" value="Cysteine proteinases"/>
    <property type="match status" value="1"/>
</dbReference>
<dbReference type="InterPro" id="IPR038765">
    <property type="entry name" value="Papain-like_cys_pep_sf"/>
</dbReference>
<sequence>MIVKTAVAAVVVLVVGACLVAPIAIAARPAGACTTVPAGDGGSLDEEQRANLGAVLDVGARTGVGRAGQIIGVMTALTESSLRNLDHGDQAGPDSRGLFQQRTGWGPLKVRMDPRGASRLFFMALANTPGWASMEPWEAAQAVQRSAFSDGGNYRRNYDLATRLVSAAPGGCEGWPVVESGALPGAEAAVSRALALVGSDGYYQLCARLAANIWGLAQSGYTSAAEQWTQMVATGNAHPNDRQPPTGALLFWATGGPYGHVAVYVGDGRIVSNDIEDRALGIGGVYLVEVGAIEAGWSATYLGWSPPIYSGA</sequence>
<name>A0A4R6J5B3_9ACTN</name>
<dbReference type="EMBL" id="SNWQ01000039">
    <property type="protein sequence ID" value="TDO30207.1"/>
    <property type="molecule type" value="Genomic_DNA"/>
</dbReference>
<dbReference type="InterPro" id="IPR007921">
    <property type="entry name" value="CHAP_dom"/>
</dbReference>
<dbReference type="Proteomes" id="UP000295388">
    <property type="component" value="Unassembled WGS sequence"/>
</dbReference>
<reference evidence="3 4" key="1">
    <citation type="submission" date="2019-03" db="EMBL/GenBank/DDBJ databases">
        <title>Genomic Encyclopedia of Type Strains, Phase III (KMG-III): the genomes of soil and plant-associated and newly described type strains.</title>
        <authorList>
            <person name="Whitman W."/>
        </authorList>
    </citation>
    <scope>NUCLEOTIDE SEQUENCE [LARGE SCALE GENOMIC DNA]</scope>
    <source>
        <strain evidence="3 4">VKM Ac-2527</strain>
    </source>
</reference>
<dbReference type="RefSeq" id="WP_133805680.1">
    <property type="nucleotide sequence ID" value="NZ_SNWQ01000039.1"/>
</dbReference>
<dbReference type="OrthoDB" id="3732649at2"/>
<feature type="chain" id="PRO_5020798576" evidence="1">
    <location>
        <begin position="27"/>
        <end position="312"/>
    </location>
</feature>
<comment type="caution">
    <text evidence="3">The sequence shown here is derived from an EMBL/GenBank/DDBJ whole genome shotgun (WGS) entry which is preliminary data.</text>
</comment>
<keyword evidence="1" id="KW-0732">Signal</keyword>
<organism evidence="3 4">
    <name type="scientific">Kribbella caucasensis</name>
    <dbReference type="NCBI Taxonomy" id="2512215"/>
    <lineage>
        <taxon>Bacteria</taxon>
        <taxon>Bacillati</taxon>
        <taxon>Actinomycetota</taxon>
        <taxon>Actinomycetes</taxon>
        <taxon>Propionibacteriales</taxon>
        <taxon>Kribbellaceae</taxon>
        <taxon>Kribbella</taxon>
    </lineage>
</organism>
<gene>
    <name evidence="3" type="ORF">EV643_1396</name>
</gene>
<evidence type="ECO:0000313" key="4">
    <source>
        <dbReference type="Proteomes" id="UP000295388"/>
    </source>
</evidence>
<feature type="domain" description="Peptidase C51" evidence="2">
    <location>
        <begin position="200"/>
        <end position="265"/>
    </location>
</feature>
<keyword evidence="4" id="KW-1185">Reference proteome</keyword>